<comment type="caution">
    <text evidence="1">The sequence shown here is derived from an EMBL/GenBank/DDBJ whole genome shotgun (WGS) entry which is preliminary data.</text>
</comment>
<organism evidence="1">
    <name type="scientific">marine sediment metagenome</name>
    <dbReference type="NCBI Taxonomy" id="412755"/>
    <lineage>
        <taxon>unclassified sequences</taxon>
        <taxon>metagenomes</taxon>
        <taxon>ecological metagenomes</taxon>
    </lineage>
</organism>
<reference evidence="1" key="1">
    <citation type="journal article" date="2014" name="Front. Microbiol.">
        <title>High frequency of phylogenetically diverse reductive dehalogenase-homologous genes in deep subseafloor sedimentary metagenomes.</title>
        <authorList>
            <person name="Kawai M."/>
            <person name="Futagami T."/>
            <person name="Toyoda A."/>
            <person name="Takaki Y."/>
            <person name="Nishi S."/>
            <person name="Hori S."/>
            <person name="Arai W."/>
            <person name="Tsubouchi T."/>
            <person name="Morono Y."/>
            <person name="Uchiyama I."/>
            <person name="Ito T."/>
            <person name="Fujiyama A."/>
            <person name="Inagaki F."/>
            <person name="Takami H."/>
        </authorList>
    </citation>
    <scope>NUCLEOTIDE SEQUENCE</scope>
    <source>
        <strain evidence="1">Expedition CK06-06</strain>
    </source>
</reference>
<gene>
    <name evidence="1" type="ORF">S12H4_34567</name>
</gene>
<dbReference type="AlphaFoldDB" id="X1TWG1"/>
<evidence type="ECO:0000313" key="1">
    <source>
        <dbReference type="EMBL" id="GAI91905.1"/>
    </source>
</evidence>
<accession>X1TWG1</accession>
<protein>
    <submittedName>
        <fullName evidence="1">Uncharacterized protein</fullName>
    </submittedName>
</protein>
<proteinExistence type="predicted"/>
<dbReference type="EMBL" id="BARW01020464">
    <property type="protein sequence ID" value="GAI91905.1"/>
    <property type="molecule type" value="Genomic_DNA"/>
</dbReference>
<name>X1TWG1_9ZZZZ</name>
<sequence>MEYDHCYPERLIDSLTREIHNGCVKIGLVSYKDQGTTSDDNNLPNLLNEAWSMIQANPQGYAEWESGQVQLLEDYVRSFKVEHG</sequence>